<dbReference type="OrthoDB" id="9767116at2"/>
<dbReference type="CDD" id="cd02891">
    <property type="entry name" value="A2M_like"/>
    <property type="match status" value="1"/>
</dbReference>
<dbReference type="Pfam" id="PF17962">
    <property type="entry name" value="bMG6"/>
    <property type="match status" value="1"/>
</dbReference>
<dbReference type="PANTHER" id="PTHR40094">
    <property type="entry name" value="ALPHA-2-MACROGLOBULIN HOMOLOG"/>
    <property type="match status" value="1"/>
</dbReference>
<evidence type="ECO:0000256" key="4">
    <source>
        <dbReference type="SAM" id="MobiDB-lite"/>
    </source>
</evidence>
<dbReference type="InterPro" id="IPR041462">
    <property type="entry name" value="Bact_A2M_MG6"/>
</dbReference>
<evidence type="ECO:0000256" key="3">
    <source>
        <dbReference type="PIRNR" id="PIRNR038980"/>
    </source>
</evidence>
<dbReference type="Pfam" id="PF07678">
    <property type="entry name" value="TED_complement"/>
    <property type="match status" value="1"/>
</dbReference>
<dbReference type="InterPro" id="IPR001599">
    <property type="entry name" value="Macroglobln_a2"/>
</dbReference>
<reference evidence="7 8" key="1">
    <citation type="submission" date="2019-03" db="EMBL/GenBank/DDBJ databases">
        <title>Genomic Encyclopedia of Type Strains, Phase IV (KMG-IV): sequencing the most valuable type-strain genomes for metagenomic binning, comparative biology and taxonomic classification.</title>
        <authorList>
            <person name="Goeker M."/>
        </authorList>
    </citation>
    <scope>NUCLEOTIDE SEQUENCE [LARGE SCALE GENOMIC DNA]</scope>
    <source>
        <strain evidence="7 8">DSM 19580</strain>
    </source>
</reference>
<comment type="caution">
    <text evidence="7">The sequence shown here is derived from an EMBL/GenBank/DDBJ whole genome shotgun (WGS) entry which is preliminary data.</text>
</comment>
<dbReference type="SMART" id="SM01360">
    <property type="entry name" value="A2M"/>
    <property type="match status" value="1"/>
</dbReference>
<evidence type="ECO:0000313" key="7">
    <source>
        <dbReference type="EMBL" id="TCV94313.1"/>
    </source>
</evidence>
<dbReference type="InterPro" id="IPR011625">
    <property type="entry name" value="A2M_N_BRD"/>
</dbReference>
<keyword evidence="2" id="KW-0732">Signal</keyword>
<protein>
    <recommendedName>
        <fullName evidence="3">Alpha-2-macroglobulin</fullName>
    </recommendedName>
</protein>
<evidence type="ECO:0000259" key="5">
    <source>
        <dbReference type="SMART" id="SM01359"/>
    </source>
</evidence>
<dbReference type="InterPro" id="IPR008930">
    <property type="entry name" value="Terpenoid_cyclase/PrenylTrfase"/>
</dbReference>
<dbReference type="Pfam" id="PF01835">
    <property type="entry name" value="MG2"/>
    <property type="match status" value="1"/>
</dbReference>
<keyword evidence="3" id="KW-0646">Protease inhibitor</keyword>
<feature type="region of interest" description="Disordered" evidence="4">
    <location>
        <begin position="36"/>
        <end position="57"/>
    </location>
</feature>
<proteinExistence type="inferred from homology"/>
<dbReference type="Pfam" id="PF17970">
    <property type="entry name" value="bMG1"/>
    <property type="match status" value="1"/>
</dbReference>
<feature type="domain" description="Alpha-2-macroglobulin bait region" evidence="5">
    <location>
        <begin position="767"/>
        <end position="915"/>
    </location>
</feature>
<comment type="similarity">
    <text evidence="1">Belongs to the protease inhibitor I39 (alpha-2-macroglobulin) family. Bacterial alpha-2-macroglobulin subfamily.</text>
</comment>
<dbReference type="PANTHER" id="PTHR40094:SF1">
    <property type="entry name" value="UBIQUITIN DOMAIN-CONTAINING PROTEIN"/>
    <property type="match status" value="1"/>
</dbReference>
<dbReference type="Pfam" id="PF00207">
    <property type="entry name" value="A2M"/>
    <property type="match status" value="1"/>
</dbReference>
<dbReference type="GO" id="GO:0005615">
    <property type="term" value="C:extracellular space"/>
    <property type="evidence" value="ECO:0007669"/>
    <property type="project" value="InterPro"/>
</dbReference>
<dbReference type="InterPro" id="IPR041246">
    <property type="entry name" value="Bact_MG10"/>
</dbReference>
<evidence type="ECO:0000313" key="8">
    <source>
        <dbReference type="Proteomes" id="UP000295719"/>
    </source>
</evidence>
<gene>
    <name evidence="7" type="ORF">EDC52_10753</name>
</gene>
<dbReference type="SMART" id="SM01419">
    <property type="entry name" value="Thiol-ester_cl"/>
    <property type="match status" value="1"/>
</dbReference>
<sequence>MTFSLISASGCGKRRYQGAMLAAILALLAGCDDKPGQAAAPTSADGTPAHPAASVTKPDSASVAALAKKTAGKPLTLLDASEIQLDGASTLVLTFSVPLDPSQDFSALAQVVDTKAGKPDGAWELSPSLTELRLRHLQPNRKLMVTVNGGMRAANGATLGEEQQHQLTTRDIQPSVGFASKGSLLPTRLAEGLPVMALNVDKIDVNFFRIRQAALPAFITDWQYRTSFSTWESDEWLSRADLVYSGRFDLNPEKNTRQRLLLPLSGIEPLKQPGVYLAVMQQAGHYSYSNPATLFSLSDIGVSLHRYHDRMDVFSQSLADGKPLGGAQLQVLDDKGGKLAEASTEANGHARLTLDPRAKILLAMQQGHTSLIDLSSAALDLTEFDIGGPKGYSKNLFAFGPRDVYRPGELLQINGLLRDADGKQLAAQPINVEVIKPDGQVARTFVWQPENGLYRYQYPIAASAATGDWSLRFNLGDNQPRSYSFKVEDFMPERMALELTSGDQQPAMDSPLTFGVSGRYLYGAPAAGNQLQAQIFMRPMREAVPQLPGFEFGNISEENLSRTLNEFEASLDDLGKADIAVDNTWSDVRSPLNIILQASLLESGGRPVTRRADQAVWPAQTLAGIRPLFAQQQVYDYTRNDYTSQYMVDENSQAEFDIVYAGAKGEKRAVQGLKARLVRERRDYYWEWSEGSGWDSRFDKKDLLVAEDNIDITAGNSAKVSFGVEWGAYRLDVIDPENDLVSSTRFWAGYSWQDNTAGSGAVRPDKVKLKLDKPAYHPGDKVKLHIQAPAAGKGYLLVESGEGPLWWQEISVPEQGMDIDVPLDKDWNRHDLYLSALVIRPGDKQLQSTPKRAVGVLHLPLAGDKRKIDLALNAPARVRPNQTLTVKVNASRKDGKLPDKVHVLLSAVDAGILNITEYKTPDPFDAFLGRKRYGVDQYDVYGQLIDAQGRLANLRYGGDGDDEDVLSRGGKKPITEVTIVAQQAQPVQLDANGEGEVKLAIPEFNGELRLMAQAWSDDNFGSADAKVVVAAPVVVEMSTPRFLAGGDTTHLSLDVSNMSGQPQTLNLQTRFSGLVASGNTATATSSVQLANGQRKTVTLPVTALTGFGQGEVSVTVSGLTLPGESAADYHRSWKIGVRPAYPAQTQHFAALLQPGAGWMLPPEALSGLAPRTAEGRLLLTRNPPLNLARYIAELKAYPYGCLEQTTSGLYPSLYSSQEQLASLGIKGENDDTRRQAIDIGIEHLLGMQRDNGGFGLWSQSSQEEYWLTAYVTDFLVRAREQGYSVSSQALDKANERLKRYLQDASQIDVPYSSQQDYTRFAVQAYAGLVLARQQQAPLGALRQIYQHRDQALSGLPVVQLGIALRLMGDMPRAQTAIAAGLALPRQEDSDSLADYGSPVRDSALILALLNEYQLLPTERDKLMISLADQLYGRNWLSTQESNAVFLAGRNLIGASEPAWQVSFNQGSPTVSQKALNLSYDARQLEGGLQLTNTGDAPLYSRFDLTGYPQQPPAASGDSMSISREYFDLNGNHLSLAQIHSGQLVLVHLRVTAEVRVPDALVVDLLPAGLELENQNLTQSSASLGEAASGVNSLLEAMEQADIKHQEFRDDRYVAAVDISPHMPVSLLYLSRAVTPGNYAVPPPQVESMYVPQRRATGETPERLNVR</sequence>
<dbReference type="SUPFAM" id="SSF48239">
    <property type="entry name" value="Terpenoid cyclases/Protein prenyltransferases"/>
    <property type="match status" value="1"/>
</dbReference>
<dbReference type="EMBL" id="SMCR01000007">
    <property type="protein sequence ID" value="TCV94313.1"/>
    <property type="molecule type" value="Genomic_DNA"/>
</dbReference>
<keyword evidence="3" id="KW-1003">Cell membrane</keyword>
<dbReference type="InterPro" id="IPR047565">
    <property type="entry name" value="Alpha-macroglob_thiol-ester_cl"/>
</dbReference>
<dbReference type="Proteomes" id="UP000295719">
    <property type="component" value="Unassembled WGS sequence"/>
</dbReference>
<dbReference type="InterPro" id="IPR040639">
    <property type="entry name" value="A2MG_MG1"/>
</dbReference>
<accession>A0A4R3YT74</accession>
<dbReference type="GO" id="GO:0004866">
    <property type="term" value="F:endopeptidase inhibitor activity"/>
    <property type="evidence" value="ECO:0007669"/>
    <property type="project" value="UniProtKB-UniRule"/>
</dbReference>
<dbReference type="PIRSF" id="PIRSF038980">
    <property type="entry name" value="A2M_bac"/>
    <property type="match status" value="1"/>
</dbReference>
<evidence type="ECO:0000256" key="2">
    <source>
        <dbReference type="ARBA" id="ARBA00022729"/>
    </source>
</evidence>
<organism evidence="7 8">
    <name type="scientific">Biostraticola tofi</name>
    <dbReference type="NCBI Taxonomy" id="466109"/>
    <lineage>
        <taxon>Bacteria</taxon>
        <taxon>Pseudomonadati</taxon>
        <taxon>Pseudomonadota</taxon>
        <taxon>Gammaproteobacteria</taxon>
        <taxon>Enterobacterales</taxon>
        <taxon>Bruguierivoracaceae</taxon>
        <taxon>Biostraticola</taxon>
    </lineage>
</organism>
<keyword evidence="3" id="KW-0472">Membrane</keyword>
<keyword evidence="8" id="KW-1185">Reference proteome</keyword>
<dbReference type="InterPro" id="IPR049122">
    <property type="entry name" value="A2MG_CUB"/>
</dbReference>
<dbReference type="InterPro" id="IPR026284">
    <property type="entry name" value="A2MG_proteobact"/>
</dbReference>
<dbReference type="Gene3D" id="2.60.40.1930">
    <property type="match status" value="1"/>
</dbReference>
<dbReference type="Pfam" id="PF17973">
    <property type="entry name" value="bMG10"/>
    <property type="match status" value="1"/>
</dbReference>
<dbReference type="InterPro" id="IPR021868">
    <property type="entry name" value="Alpha_2_Macroglob_MG3"/>
</dbReference>
<name>A0A4R3YT74_9GAMM</name>
<evidence type="ECO:0000259" key="6">
    <source>
        <dbReference type="SMART" id="SM01360"/>
    </source>
</evidence>
<dbReference type="RefSeq" id="WP_131866018.1">
    <property type="nucleotide sequence ID" value="NZ_SMCR01000007.1"/>
</dbReference>
<evidence type="ECO:0000256" key="1">
    <source>
        <dbReference type="ARBA" id="ARBA00010556"/>
    </source>
</evidence>
<dbReference type="SMART" id="SM01359">
    <property type="entry name" value="A2M_N_2"/>
    <property type="match status" value="1"/>
</dbReference>
<dbReference type="InterPro" id="IPR049120">
    <property type="entry name" value="A2M_bMG2"/>
</dbReference>
<dbReference type="Pfam" id="PF21142">
    <property type="entry name" value="A2M_bMG2"/>
    <property type="match status" value="1"/>
</dbReference>
<dbReference type="InterPro" id="IPR041203">
    <property type="entry name" value="Bact_A2M_MG5"/>
</dbReference>
<dbReference type="InterPro" id="IPR011626">
    <property type="entry name" value="Alpha-macroglobulin_TED"/>
</dbReference>
<dbReference type="Pfam" id="PF11974">
    <property type="entry name" value="bMG3"/>
    <property type="match status" value="1"/>
</dbReference>
<dbReference type="Gene3D" id="1.50.10.20">
    <property type="match status" value="1"/>
</dbReference>
<dbReference type="Pfam" id="PF07703">
    <property type="entry name" value="A2M_BRD"/>
    <property type="match status" value="1"/>
</dbReference>
<dbReference type="Pfam" id="PF21765">
    <property type="entry name" value="CUB_A2MG"/>
    <property type="match status" value="1"/>
</dbReference>
<feature type="domain" description="Alpha-2-macroglobulin" evidence="6">
    <location>
        <begin position="980"/>
        <end position="1069"/>
    </location>
</feature>
<comment type="function">
    <text evidence="3">Protects the bacterial cell from host peptidases.</text>
</comment>
<dbReference type="InterPro" id="IPR002890">
    <property type="entry name" value="MG2"/>
</dbReference>
<dbReference type="Pfam" id="PF17972">
    <property type="entry name" value="bMG5"/>
    <property type="match status" value="1"/>
</dbReference>
<dbReference type="InterPro" id="IPR051802">
    <property type="entry name" value="YfhM-like"/>
</dbReference>